<evidence type="ECO:0000256" key="2">
    <source>
        <dbReference type="SAM" id="MobiDB-lite"/>
    </source>
</evidence>
<sequence>MTSSMCPVQEDVKASHTAQLGACAMAPTNAAQEIQGAFTPSNTDGIVLLEPNPVRISDISQRASDLSCSEHGKCTVNKPTSNSCTQLVMNPGEETLSTSELSDRNSRRPRKTKRIKFSPQEEANVRRGVQLFGNSPTRWKDILAHFNFHPSRNAGDLKDKWRNMQRTGDRMLAMPFSSHGYYRMPGSMGLAQHGCAETFNPPPWQIQAVQHQSIPQQQHLQSAQQLQQTLAHQPPLMGYQSMQPAVGQIQGPHWTDFNSSALLQNRPFKQSLPFLNQESRQAVNFEALGGRVDMGSCGSAFGTASGGAVGFSQPSIQNNQQFHYACGPSMMNLAPPNQSTCAQSWPVASQLGFGNACNFGNAQQQGNYAAICPPPPSGYIWNGGPDSNQSAHGYVLPWHQQSYNCSNMPFAQQSVESREPVNFPPPMRMAPTLIGEGRHPSQ</sequence>
<organism evidence="5">
    <name type="scientific">Chrysotila carterae</name>
    <name type="common">Marine alga</name>
    <name type="synonym">Syracosphaera carterae</name>
    <dbReference type="NCBI Taxonomy" id="13221"/>
    <lineage>
        <taxon>Eukaryota</taxon>
        <taxon>Haptista</taxon>
        <taxon>Haptophyta</taxon>
        <taxon>Prymnesiophyceae</taxon>
        <taxon>Isochrysidales</taxon>
        <taxon>Isochrysidaceae</taxon>
        <taxon>Chrysotila</taxon>
    </lineage>
</organism>
<feature type="domain" description="Myb-like" evidence="3">
    <location>
        <begin position="109"/>
        <end position="165"/>
    </location>
</feature>
<dbReference type="Gene3D" id="1.10.10.60">
    <property type="entry name" value="Homeodomain-like"/>
    <property type="match status" value="1"/>
</dbReference>
<dbReference type="CDD" id="cd11660">
    <property type="entry name" value="SANT_TRF"/>
    <property type="match status" value="1"/>
</dbReference>
<dbReference type="InterPro" id="IPR017930">
    <property type="entry name" value="Myb_dom"/>
</dbReference>
<accession>A0A7S4BVS0</accession>
<dbReference type="InterPro" id="IPR001005">
    <property type="entry name" value="SANT/Myb"/>
</dbReference>
<evidence type="ECO:0000259" key="4">
    <source>
        <dbReference type="PROSITE" id="PS51294"/>
    </source>
</evidence>
<proteinExistence type="predicted"/>
<evidence type="ECO:0000313" key="5">
    <source>
        <dbReference type="EMBL" id="CAE0778567.1"/>
    </source>
</evidence>
<dbReference type="SMART" id="SM00717">
    <property type="entry name" value="SANT"/>
    <property type="match status" value="1"/>
</dbReference>
<evidence type="ECO:0008006" key="6">
    <source>
        <dbReference type="Google" id="ProtNLM"/>
    </source>
</evidence>
<dbReference type="Pfam" id="PF00249">
    <property type="entry name" value="Myb_DNA-binding"/>
    <property type="match status" value="1"/>
</dbReference>
<dbReference type="PROSITE" id="PS50090">
    <property type="entry name" value="MYB_LIKE"/>
    <property type="match status" value="1"/>
</dbReference>
<keyword evidence="1" id="KW-0539">Nucleus</keyword>
<dbReference type="PANTHER" id="PTHR46734">
    <property type="entry name" value="TELOMERIC REPEAT-BINDING FACTOR 1 TERF1"/>
    <property type="match status" value="1"/>
</dbReference>
<feature type="compositionally biased region" description="Basic residues" evidence="2">
    <location>
        <begin position="107"/>
        <end position="116"/>
    </location>
</feature>
<gene>
    <name evidence="5" type="ORF">PCAR00345_LOCUS31206</name>
</gene>
<dbReference type="SUPFAM" id="SSF46689">
    <property type="entry name" value="Homeodomain-like"/>
    <property type="match status" value="1"/>
</dbReference>
<evidence type="ECO:0000256" key="1">
    <source>
        <dbReference type="ARBA" id="ARBA00023242"/>
    </source>
</evidence>
<dbReference type="EMBL" id="HBIZ01048763">
    <property type="protein sequence ID" value="CAE0778567.1"/>
    <property type="molecule type" value="Transcribed_RNA"/>
</dbReference>
<evidence type="ECO:0000259" key="3">
    <source>
        <dbReference type="PROSITE" id="PS50090"/>
    </source>
</evidence>
<protein>
    <recommendedName>
        <fullName evidence="6">Myb-like domain-containing protein</fullName>
    </recommendedName>
</protein>
<dbReference type="PROSITE" id="PS51294">
    <property type="entry name" value="HTH_MYB"/>
    <property type="match status" value="1"/>
</dbReference>
<feature type="region of interest" description="Disordered" evidence="2">
    <location>
        <begin position="91"/>
        <end position="117"/>
    </location>
</feature>
<reference evidence="5" key="1">
    <citation type="submission" date="2021-01" db="EMBL/GenBank/DDBJ databases">
        <authorList>
            <person name="Corre E."/>
            <person name="Pelletier E."/>
            <person name="Niang G."/>
            <person name="Scheremetjew M."/>
            <person name="Finn R."/>
            <person name="Kale V."/>
            <person name="Holt S."/>
            <person name="Cochrane G."/>
            <person name="Meng A."/>
            <person name="Brown T."/>
            <person name="Cohen L."/>
        </authorList>
    </citation>
    <scope>NUCLEOTIDE SEQUENCE</scope>
    <source>
        <strain evidence="5">CCMP645</strain>
    </source>
</reference>
<feature type="region of interest" description="Disordered" evidence="2">
    <location>
        <begin position="418"/>
        <end position="442"/>
    </location>
</feature>
<dbReference type="PANTHER" id="PTHR46734:SF1">
    <property type="entry name" value="TELOMERIC REPEAT-BINDING FACTOR 1"/>
    <property type="match status" value="1"/>
</dbReference>
<dbReference type="AlphaFoldDB" id="A0A7S4BVS0"/>
<feature type="domain" description="HTH myb-type" evidence="4">
    <location>
        <begin position="113"/>
        <end position="169"/>
    </location>
</feature>
<dbReference type="InterPro" id="IPR009057">
    <property type="entry name" value="Homeodomain-like_sf"/>
</dbReference>
<name>A0A7S4BVS0_CHRCT</name>
<dbReference type="InterPro" id="IPR052450">
    <property type="entry name" value="TRBD-Containing_Protein"/>
</dbReference>